<proteinExistence type="predicted"/>
<protein>
    <submittedName>
        <fullName evidence="4">Glucoamylase family protein</fullName>
    </submittedName>
</protein>
<dbReference type="Gene3D" id="1.50.10.140">
    <property type="match status" value="1"/>
</dbReference>
<dbReference type="Pfam" id="PF13205">
    <property type="entry name" value="Big_5"/>
    <property type="match status" value="1"/>
</dbReference>
<dbReference type="InterPro" id="IPR019282">
    <property type="entry name" value="Glycoamylase-like_cons_dom"/>
</dbReference>
<dbReference type="Proteomes" id="UP001597511">
    <property type="component" value="Unassembled WGS sequence"/>
</dbReference>
<evidence type="ECO:0000313" key="5">
    <source>
        <dbReference type="Proteomes" id="UP001597511"/>
    </source>
</evidence>
<sequence>MKQFIFIVTAVISLLLASCKKSDNPPPVVPKWFDYQSTTINNQPFNNLAQNMPLTPAIRITFDEAINASTVNNALSLMHGTATLSYNFSLENSDKTILLQPVNKLPSLGSFTLSITNTLRSKTDATLRNQQTLSFRTGLDSSRKFPAISNDALLTKVQEQTFKYFWDFAHPVSGLARERNTSGETVTSGGSGFGIMAIPVGIERGFISRADGLARMQKITGFLKNTAVKVKGAFSHWINGTTGAIVPFSANDNGADLVETSLLMMGLLTARQYFDGGGAEATLRNDINELYQNVEWDWFRRDGQNVLYWHYSPDKQWVMNLPINGWNECLITYVLAAASPTHGIPKIVYDNGWARNGNMRNGNTYYNYILPVGPNLGGPLFLSHYSFLGIKPIGLTDAYANYETYVKNHTLINYEYSRANPKNFLGYSDSIWGLTASDIPNGYTASSPTNDVGVIAPTAALSAFPYTPEKSMAALHFYYYVLGDKLWKEYGFIDAFSLQQSWFASSYLAIDQGPIILMIENYRTGLLWNLFTSSPEIKTAMRTLGFTAPYL</sequence>
<dbReference type="EMBL" id="JBHUOZ010000001">
    <property type="protein sequence ID" value="MFD2919067.1"/>
    <property type="molecule type" value="Genomic_DNA"/>
</dbReference>
<dbReference type="PROSITE" id="PS51257">
    <property type="entry name" value="PROKAR_LIPOPROTEIN"/>
    <property type="match status" value="1"/>
</dbReference>
<evidence type="ECO:0000313" key="4">
    <source>
        <dbReference type="EMBL" id="MFD2919067.1"/>
    </source>
</evidence>
<keyword evidence="1" id="KW-0732">Signal</keyword>
<evidence type="ECO:0000256" key="1">
    <source>
        <dbReference type="ARBA" id="ARBA00022729"/>
    </source>
</evidence>
<dbReference type="Pfam" id="PF10091">
    <property type="entry name" value="Glycoamylase"/>
    <property type="match status" value="1"/>
</dbReference>
<evidence type="ECO:0000259" key="3">
    <source>
        <dbReference type="Pfam" id="PF13205"/>
    </source>
</evidence>
<feature type="domain" description="SbsA Ig-like" evidence="3">
    <location>
        <begin position="47"/>
        <end position="137"/>
    </location>
</feature>
<reference evidence="5" key="1">
    <citation type="journal article" date="2019" name="Int. J. Syst. Evol. Microbiol.">
        <title>The Global Catalogue of Microorganisms (GCM) 10K type strain sequencing project: providing services to taxonomists for standard genome sequencing and annotation.</title>
        <authorList>
            <consortium name="The Broad Institute Genomics Platform"/>
            <consortium name="The Broad Institute Genome Sequencing Center for Infectious Disease"/>
            <person name="Wu L."/>
            <person name="Ma J."/>
        </authorList>
    </citation>
    <scope>NUCLEOTIDE SEQUENCE [LARGE SCALE GENOMIC DNA]</scope>
    <source>
        <strain evidence="5">KCTC 23299</strain>
    </source>
</reference>
<comment type="caution">
    <text evidence="4">The sequence shown here is derived from an EMBL/GenBank/DDBJ whole genome shotgun (WGS) entry which is preliminary data.</text>
</comment>
<keyword evidence="5" id="KW-1185">Reference proteome</keyword>
<gene>
    <name evidence="4" type="ORF">ACFS6H_05035</name>
</gene>
<organism evidence="4 5">
    <name type="scientific">Terrimonas rubra</name>
    <dbReference type="NCBI Taxonomy" id="1035890"/>
    <lineage>
        <taxon>Bacteria</taxon>
        <taxon>Pseudomonadati</taxon>
        <taxon>Bacteroidota</taxon>
        <taxon>Chitinophagia</taxon>
        <taxon>Chitinophagales</taxon>
        <taxon>Chitinophagaceae</taxon>
        <taxon>Terrimonas</taxon>
    </lineage>
</organism>
<feature type="domain" description="Glycoamylase-like" evidence="2">
    <location>
        <begin position="322"/>
        <end position="535"/>
    </location>
</feature>
<name>A0ABW6A4Q8_9BACT</name>
<accession>A0ABW6A4Q8</accession>
<dbReference type="RefSeq" id="WP_386095890.1">
    <property type="nucleotide sequence ID" value="NZ_JBHUOZ010000001.1"/>
</dbReference>
<dbReference type="InterPro" id="IPR032812">
    <property type="entry name" value="SbsA_Ig"/>
</dbReference>
<evidence type="ECO:0000259" key="2">
    <source>
        <dbReference type="Pfam" id="PF10091"/>
    </source>
</evidence>